<dbReference type="PANTHER" id="PTHR45657:SF1">
    <property type="entry name" value="CRAL-TRIO DOMAIN-CONTAINING PROTEIN YKL091C-RELATED"/>
    <property type="match status" value="1"/>
</dbReference>
<dbReference type="InterPro" id="IPR001251">
    <property type="entry name" value="CRAL-TRIO_dom"/>
</dbReference>
<evidence type="ECO:0000313" key="2">
    <source>
        <dbReference type="EMBL" id="GJJ12303.1"/>
    </source>
</evidence>
<dbReference type="SUPFAM" id="SSF52087">
    <property type="entry name" value="CRAL/TRIO domain"/>
    <property type="match status" value="1"/>
</dbReference>
<dbReference type="AlphaFoldDB" id="A0AAV5AFL7"/>
<reference evidence="2" key="1">
    <citation type="submission" date="2021-10" db="EMBL/GenBank/DDBJ databases">
        <title>De novo Genome Assembly of Clathrus columnatus (Basidiomycota, Fungi) Using Illumina and Nanopore Sequence Data.</title>
        <authorList>
            <person name="Ogiso-Tanaka E."/>
            <person name="Itagaki H."/>
            <person name="Hosoya T."/>
            <person name="Hosaka K."/>
        </authorList>
    </citation>
    <scope>NUCLEOTIDE SEQUENCE</scope>
    <source>
        <strain evidence="2">MO-923</strain>
    </source>
</reference>
<dbReference type="Proteomes" id="UP001050691">
    <property type="component" value="Unassembled WGS sequence"/>
</dbReference>
<protein>
    <recommendedName>
        <fullName evidence="1">CRAL-TRIO domain-containing protein</fullName>
    </recommendedName>
</protein>
<organism evidence="2 3">
    <name type="scientific">Clathrus columnatus</name>
    <dbReference type="NCBI Taxonomy" id="1419009"/>
    <lineage>
        <taxon>Eukaryota</taxon>
        <taxon>Fungi</taxon>
        <taxon>Dikarya</taxon>
        <taxon>Basidiomycota</taxon>
        <taxon>Agaricomycotina</taxon>
        <taxon>Agaricomycetes</taxon>
        <taxon>Phallomycetidae</taxon>
        <taxon>Phallales</taxon>
        <taxon>Clathraceae</taxon>
        <taxon>Clathrus</taxon>
    </lineage>
</organism>
<dbReference type="PANTHER" id="PTHR45657">
    <property type="entry name" value="CRAL-TRIO DOMAIN-CONTAINING PROTEIN YKL091C-RELATED"/>
    <property type="match status" value="1"/>
</dbReference>
<dbReference type="PROSITE" id="PS50191">
    <property type="entry name" value="CRAL_TRIO"/>
    <property type="match status" value="1"/>
</dbReference>
<gene>
    <name evidence="2" type="ORF">Clacol_006544</name>
</gene>
<feature type="non-terminal residue" evidence="2">
    <location>
        <position position="119"/>
    </location>
</feature>
<proteinExistence type="predicted"/>
<keyword evidence="3" id="KW-1185">Reference proteome</keyword>
<name>A0AAV5AFL7_9AGAM</name>
<dbReference type="InterPro" id="IPR051026">
    <property type="entry name" value="PI/PC_transfer"/>
</dbReference>
<dbReference type="InterPro" id="IPR036865">
    <property type="entry name" value="CRAL-TRIO_dom_sf"/>
</dbReference>
<comment type="caution">
    <text evidence="2">The sequence shown here is derived from an EMBL/GenBank/DDBJ whole genome shotgun (WGS) entry which is preliminary data.</text>
</comment>
<evidence type="ECO:0000313" key="3">
    <source>
        <dbReference type="Proteomes" id="UP001050691"/>
    </source>
</evidence>
<accession>A0AAV5AFL7</accession>
<dbReference type="EMBL" id="BPWL01000007">
    <property type="protein sequence ID" value="GJJ12303.1"/>
    <property type="molecule type" value="Genomic_DNA"/>
</dbReference>
<dbReference type="Gene3D" id="3.40.525.10">
    <property type="entry name" value="CRAL-TRIO lipid binding domain"/>
    <property type="match status" value="1"/>
</dbReference>
<sequence>MESASGNSIKLRITSGPLPKLDKTITRKSWALFISLTRRTSSPVWCLIRPWLDEVTAAKTNVLGRHYREALLAQIPEEPQNLPMDLGGTCQCVGGCSLSDAGPWQEVGQLKRMNELAML</sequence>
<feature type="domain" description="CRAL-TRIO" evidence="1">
    <location>
        <begin position="32"/>
        <end position="94"/>
    </location>
</feature>
<evidence type="ECO:0000259" key="1">
    <source>
        <dbReference type="PROSITE" id="PS50191"/>
    </source>
</evidence>